<keyword evidence="2" id="KW-1185">Reference proteome</keyword>
<proteinExistence type="predicted"/>
<gene>
    <name evidence="1" type="ORF">AB1Y20_011786</name>
</gene>
<name>A0AB34IK10_PRYPA</name>
<comment type="caution">
    <text evidence="1">The sequence shown here is derived from an EMBL/GenBank/DDBJ whole genome shotgun (WGS) entry which is preliminary data.</text>
</comment>
<dbReference type="EMBL" id="JBGBPQ010000025">
    <property type="protein sequence ID" value="KAL1499587.1"/>
    <property type="molecule type" value="Genomic_DNA"/>
</dbReference>
<dbReference type="Proteomes" id="UP001515480">
    <property type="component" value="Unassembled WGS sequence"/>
</dbReference>
<sequence length="83" mass="9375">MLSVSRHSAPAAVLIPTTVEHTHYLAQIDNMRHLSFHRWRRRISGFHAHGRCDGTFVLQLDPSHSPLLWALPRLSFGHGAMAV</sequence>
<reference evidence="1 2" key="1">
    <citation type="journal article" date="2024" name="Science">
        <title>Giant polyketide synthase enzymes in the biosynthesis of giant marine polyether toxins.</title>
        <authorList>
            <person name="Fallon T.R."/>
            <person name="Shende V.V."/>
            <person name="Wierzbicki I.H."/>
            <person name="Pendleton A.L."/>
            <person name="Watervoot N.F."/>
            <person name="Auber R.P."/>
            <person name="Gonzalez D.J."/>
            <person name="Wisecaver J.H."/>
            <person name="Moore B.S."/>
        </authorList>
    </citation>
    <scope>NUCLEOTIDE SEQUENCE [LARGE SCALE GENOMIC DNA]</scope>
    <source>
        <strain evidence="1 2">12B1</strain>
    </source>
</reference>
<evidence type="ECO:0000313" key="1">
    <source>
        <dbReference type="EMBL" id="KAL1499587.1"/>
    </source>
</evidence>
<organism evidence="1 2">
    <name type="scientific">Prymnesium parvum</name>
    <name type="common">Toxic golden alga</name>
    <dbReference type="NCBI Taxonomy" id="97485"/>
    <lineage>
        <taxon>Eukaryota</taxon>
        <taxon>Haptista</taxon>
        <taxon>Haptophyta</taxon>
        <taxon>Prymnesiophyceae</taxon>
        <taxon>Prymnesiales</taxon>
        <taxon>Prymnesiaceae</taxon>
        <taxon>Prymnesium</taxon>
    </lineage>
</organism>
<protein>
    <submittedName>
        <fullName evidence="1">Uncharacterized protein</fullName>
    </submittedName>
</protein>
<dbReference type="AlphaFoldDB" id="A0AB34IK10"/>
<accession>A0AB34IK10</accession>
<evidence type="ECO:0000313" key="2">
    <source>
        <dbReference type="Proteomes" id="UP001515480"/>
    </source>
</evidence>